<accession>A0A1A9VX06</accession>
<dbReference type="AlphaFoldDB" id="A0A1A9VX06"/>
<reference evidence="1" key="1">
    <citation type="submission" date="2020-05" db="UniProtKB">
        <authorList>
            <consortium name="EnsemblMetazoa"/>
        </authorList>
    </citation>
    <scope>IDENTIFICATION</scope>
    <source>
        <strain evidence="1">TTRI</strain>
    </source>
</reference>
<dbReference type="Proteomes" id="UP000078200">
    <property type="component" value="Unassembled WGS sequence"/>
</dbReference>
<organism evidence="1 2">
    <name type="scientific">Glossina austeni</name>
    <name type="common">Savannah tsetse fly</name>
    <dbReference type="NCBI Taxonomy" id="7395"/>
    <lineage>
        <taxon>Eukaryota</taxon>
        <taxon>Metazoa</taxon>
        <taxon>Ecdysozoa</taxon>
        <taxon>Arthropoda</taxon>
        <taxon>Hexapoda</taxon>
        <taxon>Insecta</taxon>
        <taxon>Pterygota</taxon>
        <taxon>Neoptera</taxon>
        <taxon>Endopterygota</taxon>
        <taxon>Diptera</taxon>
        <taxon>Brachycera</taxon>
        <taxon>Muscomorpha</taxon>
        <taxon>Hippoboscoidea</taxon>
        <taxon>Glossinidae</taxon>
        <taxon>Glossina</taxon>
    </lineage>
</organism>
<evidence type="ECO:0000313" key="2">
    <source>
        <dbReference type="Proteomes" id="UP000078200"/>
    </source>
</evidence>
<proteinExistence type="predicted"/>
<name>A0A1A9VX06_GLOAU</name>
<keyword evidence="2" id="KW-1185">Reference proteome</keyword>
<sequence length="106" mass="12207">MFKLLCIYLPKLLFMPAVAVAIVALGNMTSSSLLTDNVVLILKIFERHSSDFENRALSVERSVKRDLRKYPKRFNSFVNSKRKLDDFQSSPVFAFLEENIICSMNE</sequence>
<protein>
    <submittedName>
        <fullName evidence="1">Uncharacterized protein</fullName>
    </submittedName>
</protein>
<dbReference type="EnsemblMetazoa" id="GAUT050392-RA">
    <property type="protein sequence ID" value="GAUT050392-PA"/>
    <property type="gene ID" value="GAUT050392"/>
</dbReference>
<evidence type="ECO:0000313" key="1">
    <source>
        <dbReference type="EnsemblMetazoa" id="GAUT050392-PA"/>
    </source>
</evidence>
<dbReference type="VEuPathDB" id="VectorBase:GAUT050392"/>